<dbReference type="EMBL" id="JADYXP020000003">
    <property type="protein sequence ID" value="KAL0128957.1"/>
    <property type="molecule type" value="Genomic_DNA"/>
</dbReference>
<name>A0AAW2GNB8_9HYME</name>
<comment type="caution">
    <text evidence="1">The sequence shown here is derived from an EMBL/GenBank/DDBJ whole genome shotgun (WGS) entry which is preliminary data.</text>
</comment>
<organism evidence="1 2">
    <name type="scientific">Cardiocondyla obscurior</name>
    <dbReference type="NCBI Taxonomy" id="286306"/>
    <lineage>
        <taxon>Eukaryota</taxon>
        <taxon>Metazoa</taxon>
        <taxon>Ecdysozoa</taxon>
        <taxon>Arthropoda</taxon>
        <taxon>Hexapoda</taxon>
        <taxon>Insecta</taxon>
        <taxon>Pterygota</taxon>
        <taxon>Neoptera</taxon>
        <taxon>Endopterygota</taxon>
        <taxon>Hymenoptera</taxon>
        <taxon>Apocrita</taxon>
        <taxon>Aculeata</taxon>
        <taxon>Formicoidea</taxon>
        <taxon>Formicidae</taxon>
        <taxon>Myrmicinae</taxon>
        <taxon>Cardiocondyla</taxon>
    </lineage>
</organism>
<reference evidence="1 2" key="1">
    <citation type="submission" date="2023-03" db="EMBL/GenBank/DDBJ databases">
        <title>High recombination rates correlate with genetic variation in Cardiocondyla obscurior ants.</title>
        <authorList>
            <person name="Errbii M."/>
        </authorList>
    </citation>
    <scope>NUCLEOTIDE SEQUENCE [LARGE SCALE GENOMIC DNA]</scope>
    <source>
        <strain evidence="1">Alpha-2009</strain>
        <tissue evidence="1">Whole body</tissue>
    </source>
</reference>
<dbReference type="Proteomes" id="UP001430953">
    <property type="component" value="Unassembled WGS sequence"/>
</dbReference>
<evidence type="ECO:0000313" key="1">
    <source>
        <dbReference type="EMBL" id="KAL0128957.1"/>
    </source>
</evidence>
<gene>
    <name evidence="1" type="ORF">PUN28_003971</name>
</gene>
<keyword evidence="2" id="KW-1185">Reference proteome</keyword>
<proteinExistence type="predicted"/>
<dbReference type="AlphaFoldDB" id="A0AAW2GNB8"/>
<accession>A0AAW2GNB8</accession>
<sequence length="141" mass="15159">MNRPFDSNSYRGFLWRTEVRESARASVFFFSLSFSFSLKQGGGSTYPPTTRVSHPRAQQGSCRVQRRRRRLPATRCRSARRVFRSAVTFGDAAATATSARTKVQAQPTAADRATAASAAAAVSAAATSGHANTVLKSIGIS</sequence>
<evidence type="ECO:0000313" key="2">
    <source>
        <dbReference type="Proteomes" id="UP001430953"/>
    </source>
</evidence>
<protein>
    <submittedName>
        <fullName evidence="1">Uncharacterized protein</fullName>
    </submittedName>
</protein>